<gene>
    <name evidence="3" type="ORF">OPDIPICF_04357</name>
</gene>
<dbReference type="InterPro" id="IPR011051">
    <property type="entry name" value="RmlC_Cupin_sf"/>
</dbReference>
<reference evidence="3 4" key="1">
    <citation type="submission" date="2019-11" db="EMBL/GenBank/DDBJ databases">
        <authorList>
            <person name="Holert J."/>
        </authorList>
    </citation>
    <scope>NUCLEOTIDE SEQUENCE [LARGE SCALE GENOMIC DNA]</scope>
    <source>
        <strain evidence="3">SB11_3</strain>
    </source>
</reference>
<keyword evidence="4" id="KW-1185">Reference proteome</keyword>
<dbReference type="AlphaFoldDB" id="A0A5S9PB99"/>
<feature type="chain" id="PRO_5025061079" description="ChrR-like cupin domain-containing protein" evidence="1">
    <location>
        <begin position="29"/>
        <end position="148"/>
    </location>
</feature>
<dbReference type="InterPro" id="IPR025979">
    <property type="entry name" value="ChrR-like_cupin_dom"/>
</dbReference>
<evidence type="ECO:0000313" key="4">
    <source>
        <dbReference type="Proteomes" id="UP000441399"/>
    </source>
</evidence>
<accession>A0A5S9PB99</accession>
<dbReference type="OrthoDB" id="291085at2"/>
<evidence type="ECO:0000256" key="1">
    <source>
        <dbReference type="SAM" id="SignalP"/>
    </source>
</evidence>
<dbReference type="Pfam" id="PF12973">
    <property type="entry name" value="Cupin_7"/>
    <property type="match status" value="1"/>
</dbReference>
<proteinExistence type="predicted"/>
<dbReference type="SUPFAM" id="SSF51182">
    <property type="entry name" value="RmlC-like cupins"/>
    <property type="match status" value="1"/>
</dbReference>
<sequence length="148" mass="16257">MNSKKHIKALTAATLSTLAMATATTAIAHTPDSKMIAFDDIQWQQLGNTPMQFAVMWGDREHGANGTYLKLPAGFETGVHGHSHDYNGITLQGTWEHKIDGQWQRLPPGSYVSQVGGEFHNDRCTGKVDCVLLIQQDQHSDVLFPAAK</sequence>
<feature type="domain" description="ChrR-like cupin" evidence="2">
    <location>
        <begin position="34"/>
        <end position="137"/>
    </location>
</feature>
<dbReference type="EMBL" id="CACSIO010000006">
    <property type="protein sequence ID" value="CAA0100819.1"/>
    <property type="molecule type" value="Genomic_DNA"/>
</dbReference>
<protein>
    <recommendedName>
        <fullName evidence="2">ChrR-like cupin domain-containing protein</fullName>
    </recommendedName>
</protein>
<keyword evidence="1" id="KW-0732">Signal</keyword>
<feature type="signal peptide" evidence="1">
    <location>
        <begin position="1"/>
        <end position="28"/>
    </location>
</feature>
<dbReference type="Proteomes" id="UP000441399">
    <property type="component" value="Unassembled WGS sequence"/>
</dbReference>
<dbReference type="Gene3D" id="2.60.120.10">
    <property type="entry name" value="Jelly Rolls"/>
    <property type="match status" value="1"/>
</dbReference>
<name>A0A5S9PB99_9GAMM</name>
<dbReference type="InterPro" id="IPR014710">
    <property type="entry name" value="RmlC-like_jellyroll"/>
</dbReference>
<evidence type="ECO:0000313" key="3">
    <source>
        <dbReference type="EMBL" id="CAA0100819.1"/>
    </source>
</evidence>
<evidence type="ECO:0000259" key="2">
    <source>
        <dbReference type="Pfam" id="PF12973"/>
    </source>
</evidence>
<organism evidence="3 4">
    <name type="scientific">BD1-7 clade bacterium</name>
    <dbReference type="NCBI Taxonomy" id="2029982"/>
    <lineage>
        <taxon>Bacteria</taxon>
        <taxon>Pseudomonadati</taxon>
        <taxon>Pseudomonadota</taxon>
        <taxon>Gammaproteobacteria</taxon>
        <taxon>Cellvibrionales</taxon>
        <taxon>Spongiibacteraceae</taxon>
        <taxon>BD1-7 clade</taxon>
    </lineage>
</organism>